<dbReference type="Proteomes" id="UP001295444">
    <property type="component" value="Chromosome 13"/>
</dbReference>
<dbReference type="AlphaFoldDB" id="A0AAD1WYH8"/>
<gene>
    <name evidence="2" type="ORF">PECUL_23A033209</name>
</gene>
<proteinExistence type="predicted"/>
<reference evidence="2" key="1">
    <citation type="submission" date="2022-03" db="EMBL/GenBank/DDBJ databases">
        <authorList>
            <person name="Alioto T."/>
            <person name="Alioto T."/>
            <person name="Gomez Garrido J."/>
        </authorList>
    </citation>
    <scope>NUCLEOTIDE SEQUENCE</scope>
</reference>
<sequence>MAYLSSSTPQNGHRTQAMCATCQHNGAETIQRHLTYSRAVPADYIEISSGDYEESGNKAGKQATATTCTKQPMKSKAVRPRYRSQATRPALSLLHWITTCLVQAEQTARYNLPISWIGPIQDLQLTSTSGIS</sequence>
<evidence type="ECO:0000256" key="1">
    <source>
        <dbReference type="SAM" id="MobiDB-lite"/>
    </source>
</evidence>
<protein>
    <submittedName>
        <fullName evidence="2">Uncharacterized protein</fullName>
    </submittedName>
</protein>
<evidence type="ECO:0000313" key="2">
    <source>
        <dbReference type="EMBL" id="CAH2327829.1"/>
    </source>
</evidence>
<accession>A0AAD1WYH8</accession>
<name>A0AAD1WYH8_PELCU</name>
<feature type="region of interest" description="Disordered" evidence="1">
    <location>
        <begin position="51"/>
        <end position="83"/>
    </location>
</feature>
<dbReference type="EMBL" id="OW240924">
    <property type="protein sequence ID" value="CAH2327829.1"/>
    <property type="molecule type" value="Genomic_DNA"/>
</dbReference>
<keyword evidence="3" id="KW-1185">Reference proteome</keyword>
<organism evidence="2 3">
    <name type="scientific">Pelobates cultripes</name>
    <name type="common">Western spadefoot toad</name>
    <dbReference type="NCBI Taxonomy" id="61616"/>
    <lineage>
        <taxon>Eukaryota</taxon>
        <taxon>Metazoa</taxon>
        <taxon>Chordata</taxon>
        <taxon>Craniata</taxon>
        <taxon>Vertebrata</taxon>
        <taxon>Euteleostomi</taxon>
        <taxon>Amphibia</taxon>
        <taxon>Batrachia</taxon>
        <taxon>Anura</taxon>
        <taxon>Pelobatoidea</taxon>
        <taxon>Pelobatidae</taxon>
        <taxon>Pelobates</taxon>
    </lineage>
</organism>
<evidence type="ECO:0000313" key="3">
    <source>
        <dbReference type="Proteomes" id="UP001295444"/>
    </source>
</evidence>
<feature type="compositionally biased region" description="Polar residues" evidence="1">
    <location>
        <begin position="63"/>
        <end position="72"/>
    </location>
</feature>